<organism evidence="12 13">
    <name type="scientific">Planobispora longispora</name>
    <dbReference type="NCBI Taxonomy" id="28887"/>
    <lineage>
        <taxon>Bacteria</taxon>
        <taxon>Bacillati</taxon>
        <taxon>Actinomycetota</taxon>
        <taxon>Actinomycetes</taxon>
        <taxon>Streptosporangiales</taxon>
        <taxon>Streptosporangiaceae</taxon>
        <taxon>Planobispora</taxon>
    </lineage>
</organism>
<feature type="compositionally biased region" description="Low complexity" evidence="9">
    <location>
        <begin position="71"/>
        <end position="93"/>
    </location>
</feature>
<dbReference type="GO" id="GO:0046872">
    <property type="term" value="F:metal ion binding"/>
    <property type="evidence" value="ECO:0007669"/>
    <property type="project" value="UniProtKB-KW"/>
</dbReference>
<dbReference type="PANTHER" id="PTHR47466:SF1">
    <property type="entry name" value="METALLOPROTEASE MEP1 (AFU_ORTHOLOGUE AFUA_1G07730)-RELATED"/>
    <property type="match status" value="1"/>
</dbReference>
<evidence type="ECO:0000256" key="2">
    <source>
        <dbReference type="ARBA" id="ARBA00022670"/>
    </source>
</evidence>
<keyword evidence="6" id="KW-0862">Zinc</keyword>
<sequence length="357" mass="37114">MFARAIAVVSSCLLSAGAPHVADAAPASPPAPAPGALSAPSSAAAPGALSAPASAAVPGAVSAPWLVPAPGAAPARSAGSGSDECPDAARTAGRGPGRGPEPRAPGPEQVAGLIADLDARRSALRRTDREPVTVPTWIHVITDGPRGASDSAVREQMTVLDAAYGGRLGGADTGIRFRLAGLTRTDNPAWFRDPLSHEQAIKQMRRGGPETLNLYVAQLGRLVLGYSTYPHQYAGAPVLDGVVVDWRSLPGGSLRDFDRGYTGVHEIGHWLGLLHTFENGCQGPGDAIADTPPEAHPTEGCPEGKDTCPGSGPDPIHNFMDYSADACMSEFTEGQALRMREAWAVYRQTDQDITLDR</sequence>
<evidence type="ECO:0000256" key="4">
    <source>
        <dbReference type="ARBA" id="ARBA00022729"/>
    </source>
</evidence>
<name>A0A8J3W4F6_9ACTN</name>
<evidence type="ECO:0000256" key="10">
    <source>
        <dbReference type="SAM" id="SignalP"/>
    </source>
</evidence>
<evidence type="ECO:0000256" key="3">
    <source>
        <dbReference type="ARBA" id="ARBA00022723"/>
    </source>
</evidence>
<keyword evidence="4 10" id="KW-0732">Signal</keyword>
<gene>
    <name evidence="12" type="ORF">Plo01_12500</name>
</gene>
<feature type="region of interest" description="Disordered" evidence="9">
    <location>
        <begin position="71"/>
        <end position="108"/>
    </location>
</feature>
<dbReference type="CDD" id="cd04275">
    <property type="entry name" value="ZnMc_pappalysin_like"/>
    <property type="match status" value="1"/>
</dbReference>
<reference evidence="12 13" key="1">
    <citation type="submission" date="2021-01" db="EMBL/GenBank/DDBJ databases">
        <title>Whole genome shotgun sequence of Planobispora longispora NBRC 13918.</title>
        <authorList>
            <person name="Komaki H."/>
            <person name="Tamura T."/>
        </authorList>
    </citation>
    <scope>NUCLEOTIDE SEQUENCE [LARGE SCALE GENOMIC DNA]</scope>
    <source>
        <strain evidence="12 13">NBRC 13918</strain>
    </source>
</reference>
<dbReference type="SUPFAM" id="SSF55486">
    <property type="entry name" value="Metalloproteases ('zincins'), catalytic domain"/>
    <property type="match status" value="1"/>
</dbReference>
<dbReference type="PANTHER" id="PTHR47466">
    <property type="match status" value="1"/>
</dbReference>
<accession>A0A8J3W4F6</accession>
<dbReference type="Gene3D" id="3.40.390.10">
    <property type="entry name" value="Collagenase (Catalytic Domain)"/>
    <property type="match status" value="1"/>
</dbReference>
<evidence type="ECO:0000259" key="11">
    <source>
        <dbReference type="Pfam" id="PF05572"/>
    </source>
</evidence>
<keyword evidence="3" id="KW-0479">Metal-binding</keyword>
<dbReference type="RefSeq" id="WP_203889542.1">
    <property type="nucleotide sequence ID" value="NZ_BOOH01000012.1"/>
</dbReference>
<dbReference type="InterPro" id="IPR024079">
    <property type="entry name" value="MetalloPept_cat_dom_sf"/>
</dbReference>
<keyword evidence="2" id="KW-0645">Protease</keyword>
<feature type="region of interest" description="Disordered" evidence="9">
    <location>
        <begin position="21"/>
        <end position="47"/>
    </location>
</feature>
<keyword evidence="13" id="KW-1185">Reference proteome</keyword>
<evidence type="ECO:0000256" key="5">
    <source>
        <dbReference type="ARBA" id="ARBA00022801"/>
    </source>
</evidence>
<dbReference type="InterPro" id="IPR008754">
    <property type="entry name" value="Peptidase_M43"/>
</dbReference>
<evidence type="ECO:0000256" key="7">
    <source>
        <dbReference type="ARBA" id="ARBA00023049"/>
    </source>
</evidence>
<feature type="signal peptide" evidence="10">
    <location>
        <begin position="1"/>
        <end position="24"/>
    </location>
</feature>
<keyword evidence="8" id="KW-1015">Disulfide bond</keyword>
<keyword evidence="7 12" id="KW-0482">Metalloprotease</keyword>
<evidence type="ECO:0000256" key="9">
    <source>
        <dbReference type="SAM" id="MobiDB-lite"/>
    </source>
</evidence>
<dbReference type="Proteomes" id="UP000616724">
    <property type="component" value="Unassembled WGS sequence"/>
</dbReference>
<dbReference type="GO" id="GO:0006508">
    <property type="term" value="P:proteolysis"/>
    <property type="evidence" value="ECO:0007669"/>
    <property type="project" value="UniProtKB-KW"/>
</dbReference>
<keyword evidence="5" id="KW-0378">Hydrolase</keyword>
<comment type="caution">
    <text evidence="12">The sequence shown here is derived from an EMBL/GenBank/DDBJ whole genome shotgun (WGS) entry which is preliminary data.</text>
</comment>
<evidence type="ECO:0000313" key="12">
    <source>
        <dbReference type="EMBL" id="GIH74821.1"/>
    </source>
</evidence>
<proteinExistence type="inferred from homology"/>
<evidence type="ECO:0000256" key="6">
    <source>
        <dbReference type="ARBA" id="ARBA00022833"/>
    </source>
</evidence>
<evidence type="ECO:0000256" key="8">
    <source>
        <dbReference type="ARBA" id="ARBA00023157"/>
    </source>
</evidence>
<comment type="similarity">
    <text evidence="1">Belongs to the peptidase M43B family.</text>
</comment>
<dbReference type="EMBL" id="BOOH01000012">
    <property type="protein sequence ID" value="GIH74821.1"/>
    <property type="molecule type" value="Genomic_DNA"/>
</dbReference>
<dbReference type="Pfam" id="PF05572">
    <property type="entry name" value="Peptidase_M43"/>
    <property type="match status" value="1"/>
</dbReference>
<evidence type="ECO:0000313" key="13">
    <source>
        <dbReference type="Proteomes" id="UP000616724"/>
    </source>
</evidence>
<feature type="chain" id="PRO_5035188666" evidence="10">
    <location>
        <begin position="25"/>
        <end position="357"/>
    </location>
</feature>
<protein>
    <submittedName>
        <fullName evidence="12">Zinc metalloprotease</fullName>
    </submittedName>
</protein>
<evidence type="ECO:0000256" key="1">
    <source>
        <dbReference type="ARBA" id="ARBA00008721"/>
    </source>
</evidence>
<dbReference type="AlphaFoldDB" id="A0A8J3W4F6"/>
<feature type="domain" description="Peptidase M43 pregnancy-associated plasma-A" evidence="11">
    <location>
        <begin position="262"/>
        <end position="342"/>
    </location>
</feature>
<feature type="compositionally biased region" description="Low complexity" evidence="9">
    <location>
        <begin position="34"/>
        <end position="47"/>
    </location>
</feature>
<dbReference type="GO" id="GO:0008237">
    <property type="term" value="F:metallopeptidase activity"/>
    <property type="evidence" value="ECO:0007669"/>
    <property type="project" value="UniProtKB-KW"/>
</dbReference>